<accession>A0A9C6X4A6</accession>
<feature type="region of interest" description="Disordered" evidence="1">
    <location>
        <begin position="93"/>
        <end position="211"/>
    </location>
</feature>
<feature type="region of interest" description="Disordered" evidence="1">
    <location>
        <begin position="1"/>
        <end position="37"/>
    </location>
</feature>
<dbReference type="AlphaFoldDB" id="A0A9C6X4A6"/>
<organism evidence="2 3">
    <name type="scientific">Frankliniella occidentalis</name>
    <name type="common">Western flower thrips</name>
    <name type="synonym">Euthrips occidentalis</name>
    <dbReference type="NCBI Taxonomy" id="133901"/>
    <lineage>
        <taxon>Eukaryota</taxon>
        <taxon>Metazoa</taxon>
        <taxon>Ecdysozoa</taxon>
        <taxon>Arthropoda</taxon>
        <taxon>Hexapoda</taxon>
        <taxon>Insecta</taxon>
        <taxon>Pterygota</taxon>
        <taxon>Neoptera</taxon>
        <taxon>Paraneoptera</taxon>
        <taxon>Thysanoptera</taxon>
        <taxon>Terebrantia</taxon>
        <taxon>Thripoidea</taxon>
        <taxon>Thripidae</taxon>
        <taxon>Frankliniella</taxon>
    </lineage>
</organism>
<proteinExistence type="predicted"/>
<dbReference type="PANTHER" id="PTHR24637:SF421">
    <property type="entry name" value="CUTICLE COLLAGEN DPY-2"/>
    <property type="match status" value="1"/>
</dbReference>
<dbReference type="PANTHER" id="PTHR24637">
    <property type="entry name" value="COLLAGEN"/>
    <property type="match status" value="1"/>
</dbReference>
<reference evidence="3" key="1">
    <citation type="submission" date="2025-08" db="UniProtKB">
        <authorList>
            <consortium name="RefSeq"/>
        </authorList>
    </citation>
    <scope>IDENTIFICATION</scope>
    <source>
        <tissue evidence="3">Whole organism</tissue>
    </source>
</reference>
<evidence type="ECO:0000313" key="3">
    <source>
        <dbReference type="RefSeq" id="XP_052128875.1"/>
    </source>
</evidence>
<feature type="compositionally biased region" description="Low complexity" evidence="1">
    <location>
        <begin position="104"/>
        <end position="116"/>
    </location>
</feature>
<dbReference type="RefSeq" id="XP_052128875.1">
    <property type="nucleotide sequence ID" value="XM_052272915.1"/>
</dbReference>
<dbReference type="KEGG" id="foc:127748724"/>
<dbReference type="Proteomes" id="UP000504606">
    <property type="component" value="Unplaced"/>
</dbReference>
<keyword evidence="2" id="KW-1185">Reference proteome</keyword>
<evidence type="ECO:0000313" key="2">
    <source>
        <dbReference type="Proteomes" id="UP000504606"/>
    </source>
</evidence>
<name>A0A9C6X4A6_FRAOC</name>
<protein>
    <submittedName>
        <fullName evidence="3">Collagen alpha-2(IX) chain-like</fullName>
    </submittedName>
</protein>
<gene>
    <name evidence="3" type="primary">LOC127748724</name>
</gene>
<evidence type="ECO:0000256" key="1">
    <source>
        <dbReference type="SAM" id="MobiDB-lite"/>
    </source>
</evidence>
<feature type="compositionally biased region" description="Polar residues" evidence="1">
    <location>
        <begin position="15"/>
        <end position="36"/>
    </location>
</feature>
<dbReference type="PRINTS" id="PR01217">
    <property type="entry name" value="PRICHEXTENSN"/>
</dbReference>
<feature type="compositionally biased region" description="Pro residues" evidence="1">
    <location>
        <begin position="117"/>
        <end position="199"/>
    </location>
</feature>
<sequence>MTLVRNSSKKRSLLGQDSDTVSVDPTWQPKTLNGEPNSKRLWANLRTSQLLDQAVIDGDSSAAATEATRLALINSFVTKYTCLAVDIVIPYTASTASDPPTVPVPSSTVSPSTSGPSGPPTGRPGPPSPTGQPGPPPPTGQPGPPSPTGRPGPPSPTGRPGPPGPPSPTGQPGPPSPTGQPGPPSPTGRPGPPGPPAPTTSPGGKGGQNIVSIGSVTIGNLSVNGPLIQFNMR</sequence>
<dbReference type="GeneID" id="127748724"/>